<protein>
    <recommendedName>
        <fullName evidence="1">Mur ligase C-terminal domain-containing protein</fullName>
    </recommendedName>
</protein>
<dbReference type="Gene3D" id="3.90.190.20">
    <property type="entry name" value="Mur ligase, C-terminal domain"/>
    <property type="match status" value="1"/>
</dbReference>
<dbReference type="PANTHER" id="PTHR23135">
    <property type="entry name" value="MUR LIGASE FAMILY MEMBER"/>
    <property type="match status" value="1"/>
</dbReference>
<sequence length="93" mass="9796">MTDDNPRSEDAAQIRAAMLAGVEDVPQERRAEVHEVAGRREALAAAVALARPGDTLLVAGKGHETGQEIGGTVHPFDDRDVLREVLGALEGTA</sequence>
<feature type="domain" description="Mur ligase C-terminal" evidence="1">
    <location>
        <begin position="2"/>
        <end position="62"/>
    </location>
</feature>
<keyword evidence="3" id="KW-1185">Reference proteome</keyword>
<dbReference type="Pfam" id="PF02875">
    <property type="entry name" value="Mur_ligase_C"/>
    <property type="match status" value="1"/>
</dbReference>
<evidence type="ECO:0000259" key="1">
    <source>
        <dbReference type="Pfam" id="PF02875"/>
    </source>
</evidence>
<dbReference type="InterPro" id="IPR036615">
    <property type="entry name" value="Mur_ligase_C_dom_sf"/>
</dbReference>
<dbReference type="PANTHER" id="PTHR23135:SF4">
    <property type="entry name" value="UDP-N-ACETYLMURAMOYL-L-ALANYL-D-GLUTAMATE--2,6-DIAMINOPIMELATE LIGASE MURE HOMOLOG, CHLOROPLASTIC"/>
    <property type="match status" value="1"/>
</dbReference>
<dbReference type="SUPFAM" id="SSF53244">
    <property type="entry name" value="MurD-like peptide ligases, peptide-binding domain"/>
    <property type="match status" value="1"/>
</dbReference>
<dbReference type="EMBL" id="CP141261">
    <property type="protein sequence ID" value="WRL66087.1"/>
    <property type="molecule type" value="Genomic_DNA"/>
</dbReference>
<proteinExistence type="predicted"/>
<name>A0ABZ1B5J8_9ACTN</name>
<accession>A0ABZ1B5J8</accession>
<evidence type="ECO:0000313" key="2">
    <source>
        <dbReference type="EMBL" id="WRL66087.1"/>
    </source>
</evidence>
<dbReference type="Proteomes" id="UP001324287">
    <property type="component" value="Chromosome"/>
</dbReference>
<dbReference type="InterPro" id="IPR004101">
    <property type="entry name" value="Mur_ligase_C"/>
</dbReference>
<evidence type="ECO:0000313" key="3">
    <source>
        <dbReference type="Proteomes" id="UP001324287"/>
    </source>
</evidence>
<reference evidence="2 3" key="1">
    <citation type="submission" date="2023-12" db="EMBL/GenBank/DDBJ databases">
        <title>Blastococcus brunescens sp. nov., an actonobacterium isolated from sandstone collected in sahara desert.</title>
        <authorList>
            <person name="Gtari M."/>
            <person name="Ghodhbane F."/>
        </authorList>
    </citation>
    <scope>NUCLEOTIDE SEQUENCE [LARGE SCALE GENOMIC DNA]</scope>
    <source>
        <strain evidence="2 3">BMG 8361</strain>
    </source>
</reference>
<gene>
    <name evidence="2" type="ORF">U6N30_11455</name>
</gene>
<organism evidence="2 3">
    <name type="scientific">Blastococcus brunescens</name>
    <dbReference type="NCBI Taxonomy" id="1564165"/>
    <lineage>
        <taxon>Bacteria</taxon>
        <taxon>Bacillati</taxon>
        <taxon>Actinomycetota</taxon>
        <taxon>Actinomycetes</taxon>
        <taxon>Geodermatophilales</taxon>
        <taxon>Geodermatophilaceae</taxon>
        <taxon>Blastococcus</taxon>
    </lineage>
</organism>